<dbReference type="PIRSF" id="PIRSF018497">
    <property type="entry name" value="V-ATP_synth_D"/>
    <property type="match status" value="1"/>
</dbReference>
<evidence type="ECO:0000256" key="4">
    <source>
        <dbReference type="ARBA" id="ARBA00023065"/>
    </source>
</evidence>
<dbReference type="Pfam" id="PF01992">
    <property type="entry name" value="vATP-synt_AC39"/>
    <property type="match status" value="1"/>
</dbReference>
<dbReference type="InterPro" id="IPR044911">
    <property type="entry name" value="V-type_ATPase_csu/dsu_dom_3"/>
</dbReference>
<organism evidence="6 7">
    <name type="scientific">Bodo saltans</name>
    <name type="common">Flagellated protozoan</name>
    <dbReference type="NCBI Taxonomy" id="75058"/>
    <lineage>
        <taxon>Eukaryota</taxon>
        <taxon>Discoba</taxon>
        <taxon>Euglenozoa</taxon>
        <taxon>Kinetoplastea</taxon>
        <taxon>Metakinetoplastina</taxon>
        <taxon>Eubodonida</taxon>
        <taxon>Bodonidae</taxon>
        <taxon>Bodo</taxon>
    </lineage>
</organism>
<protein>
    <recommendedName>
        <fullName evidence="5">V-type proton ATPase subunit</fullName>
    </recommendedName>
</protein>
<proteinExistence type="inferred from homology"/>
<comment type="similarity">
    <text evidence="1 5">Belongs to the V-ATPase V0D/AC39 subunit family.</text>
</comment>
<dbReference type="GO" id="GO:0033179">
    <property type="term" value="C:proton-transporting V-type ATPase, V0 domain"/>
    <property type="evidence" value="ECO:0007669"/>
    <property type="project" value="InterPro"/>
</dbReference>
<evidence type="ECO:0000313" key="7">
    <source>
        <dbReference type="Proteomes" id="UP000051952"/>
    </source>
</evidence>
<dbReference type="Proteomes" id="UP000051952">
    <property type="component" value="Unassembled WGS sequence"/>
</dbReference>
<keyword evidence="3 5" id="KW-0375">Hydrogen ion transport</keyword>
<sequence>MRSMLNFNVHEGNLEAIVHGYKNGLLRPEEYNNLCQCDALVDLKAQLQVTEYGNFLQNEGVLTSKVICDKALEKLLGEFQEIRDWSEAPLSQFLDFITYEYMINNVLKLIAAKRSGRDSLEILYKCHPLGTFNGISSMLAASTVDEMFELVLIDSPIGKFFQCSQQKDFDELSLEYIRGLLQKGYLEAFYDFCLSVGGDTATVMCPVLEFEADRLVITVTANTCGMRDLQSADRRKLYPNIGTLVDIHDDLADVENEEQLKDRLKRFNEFFELFDDSKGMEGGNKKSLEKRFVEKTVQIYRDALSKQFQYGVFYAYVKLKELEIQNLQWISDCIVQNMKQRVHEYVAITG</sequence>
<evidence type="ECO:0000256" key="5">
    <source>
        <dbReference type="PIRNR" id="PIRNR018497"/>
    </source>
</evidence>
<dbReference type="InterPro" id="IPR002843">
    <property type="entry name" value="ATPase_V0-cplx_csu/dsu"/>
</dbReference>
<gene>
    <name evidence="6" type="ORF">BSAL_56980</name>
</gene>
<dbReference type="SUPFAM" id="SSF103486">
    <property type="entry name" value="V-type ATP synthase subunit C"/>
    <property type="match status" value="1"/>
</dbReference>
<dbReference type="AlphaFoldDB" id="A0A0S4INJ3"/>
<keyword evidence="7" id="KW-1185">Reference proteome</keyword>
<evidence type="ECO:0000256" key="1">
    <source>
        <dbReference type="ARBA" id="ARBA00006709"/>
    </source>
</evidence>
<keyword evidence="2 5" id="KW-0813">Transport</keyword>
<keyword evidence="4 5" id="KW-0406">Ion transport</keyword>
<dbReference type="OMA" id="MTYGYMI"/>
<evidence type="ECO:0000256" key="3">
    <source>
        <dbReference type="ARBA" id="ARBA00022781"/>
    </source>
</evidence>
<dbReference type="OrthoDB" id="10250083at2759"/>
<evidence type="ECO:0000256" key="2">
    <source>
        <dbReference type="ARBA" id="ARBA00022448"/>
    </source>
</evidence>
<dbReference type="VEuPathDB" id="TriTrypDB:BSAL_56980"/>
<dbReference type="Gene3D" id="1.10.132.50">
    <property type="entry name" value="ATP synthase (C/AC39) subunit, domain 3"/>
    <property type="match status" value="1"/>
</dbReference>
<dbReference type="GO" id="GO:0046961">
    <property type="term" value="F:proton-transporting ATPase activity, rotational mechanism"/>
    <property type="evidence" value="ECO:0007669"/>
    <property type="project" value="InterPro"/>
</dbReference>
<dbReference type="Gene3D" id="1.20.1690.10">
    <property type="entry name" value="V-type ATP synthase subunit C domain"/>
    <property type="match status" value="2"/>
</dbReference>
<dbReference type="InterPro" id="IPR016727">
    <property type="entry name" value="ATPase_V0-cplx_dsu"/>
</dbReference>
<name>A0A0S4INJ3_BODSA</name>
<reference evidence="7" key="1">
    <citation type="submission" date="2015-09" db="EMBL/GenBank/DDBJ databases">
        <authorList>
            <consortium name="Pathogen Informatics"/>
        </authorList>
    </citation>
    <scope>NUCLEOTIDE SEQUENCE [LARGE SCALE GENOMIC DNA]</scope>
    <source>
        <strain evidence="7">Lake Konstanz</strain>
    </source>
</reference>
<dbReference type="InterPro" id="IPR035067">
    <property type="entry name" value="V-type_ATPase_csu/dsu"/>
</dbReference>
<dbReference type="PANTHER" id="PTHR11028">
    <property type="entry name" value="VACUOLAR ATP SYNTHASE SUBUNIT AC39"/>
    <property type="match status" value="1"/>
</dbReference>
<accession>A0A0S4INJ3</accession>
<dbReference type="InterPro" id="IPR036079">
    <property type="entry name" value="ATPase_csu/dsu_sf"/>
</dbReference>
<comment type="subunit">
    <text evidence="5">V-ATPase is a heteromultimeric enzyme made up of two complexes: the ATP-hydrolytic V1 complex and the proton translocation V0 complex.</text>
</comment>
<dbReference type="EMBL" id="CYKH01000206">
    <property type="protein sequence ID" value="CUE87609.1"/>
    <property type="molecule type" value="Genomic_DNA"/>
</dbReference>
<comment type="function">
    <text evidence="5">Subunit of the V0 complex of vacuolar(H+)-ATPase (V-ATPase), a multisubunit enzyme composed of a peripheral complex (V1) that hydrolyzes ATP and a membrane integral complex (V0) that translocates protons. V-ATPase is responsible for acidifying and maintaining the pH of intracellular compartments and in some cell types, is targeted to the plasma membrane, where it is responsible for acidifying the extracellular environment.</text>
</comment>
<evidence type="ECO:0000313" key="6">
    <source>
        <dbReference type="EMBL" id="CUE87609.1"/>
    </source>
</evidence>